<evidence type="ECO:0000256" key="2">
    <source>
        <dbReference type="ARBA" id="ARBA00022771"/>
    </source>
</evidence>
<dbReference type="PROSITE" id="PS50089">
    <property type="entry name" value="ZF_RING_2"/>
    <property type="match status" value="1"/>
</dbReference>
<keyword evidence="1" id="KW-0479">Metal-binding</keyword>
<dbReference type="Gene3D" id="3.30.40.10">
    <property type="entry name" value="Zinc/RING finger domain, C3HC4 (zinc finger)"/>
    <property type="match status" value="1"/>
</dbReference>
<keyword evidence="3" id="KW-0862">Zinc</keyword>
<organism evidence="7">
    <name type="scientific">Compsopogon caeruleus</name>
    <dbReference type="NCBI Taxonomy" id="31354"/>
    <lineage>
        <taxon>Eukaryota</taxon>
        <taxon>Rhodophyta</taxon>
        <taxon>Compsopogonophyceae</taxon>
        <taxon>Compsopogonales</taxon>
        <taxon>Compsopogonaceae</taxon>
        <taxon>Compsopogon</taxon>
    </lineage>
</organism>
<dbReference type="GO" id="GO:0008270">
    <property type="term" value="F:zinc ion binding"/>
    <property type="evidence" value="ECO:0007669"/>
    <property type="project" value="UniProtKB-KW"/>
</dbReference>
<evidence type="ECO:0000259" key="6">
    <source>
        <dbReference type="PROSITE" id="PS50089"/>
    </source>
</evidence>
<dbReference type="PANTHER" id="PTHR45931">
    <property type="entry name" value="SI:CH211-59O9.10"/>
    <property type="match status" value="1"/>
</dbReference>
<feature type="region of interest" description="Disordered" evidence="5">
    <location>
        <begin position="46"/>
        <end position="65"/>
    </location>
</feature>
<proteinExistence type="predicted"/>
<dbReference type="InterPro" id="IPR051834">
    <property type="entry name" value="RING_finger_E3_ligase"/>
</dbReference>
<gene>
    <name evidence="7" type="ORF">CCAE0312_LOCUS2721</name>
</gene>
<dbReference type="GO" id="GO:0006511">
    <property type="term" value="P:ubiquitin-dependent protein catabolic process"/>
    <property type="evidence" value="ECO:0007669"/>
    <property type="project" value="TreeGrafter"/>
</dbReference>
<feature type="domain" description="RING-type" evidence="6">
    <location>
        <begin position="373"/>
        <end position="415"/>
    </location>
</feature>
<name>A0A7S1TCZ8_9RHOD</name>
<dbReference type="Pfam" id="PF13639">
    <property type="entry name" value="zf-RING_2"/>
    <property type="match status" value="1"/>
</dbReference>
<evidence type="ECO:0000313" key="7">
    <source>
        <dbReference type="EMBL" id="CAD9230668.1"/>
    </source>
</evidence>
<dbReference type="InterPro" id="IPR001841">
    <property type="entry name" value="Znf_RING"/>
</dbReference>
<evidence type="ECO:0000256" key="1">
    <source>
        <dbReference type="ARBA" id="ARBA00022723"/>
    </source>
</evidence>
<dbReference type="InterPro" id="IPR013083">
    <property type="entry name" value="Znf_RING/FYVE/PHD"/>
</dbReference>
<dbReference type="PANTHER" id="PTHR45931:SF3">
    <property type="entry name" value="RING ZINC FINGER-CONTAINING PROTEIN"/>
    <property type="match status" value="1"/>
</dbReference>
<dbReference type="AlphaFoldDB" id="A0A7S1TCZ8"/>
<reference evidence="7" key="1">
    <citation type="submission" date="2021-01" db="EMBL/GenBank/DDBJ databases">
        <authorList>
            <person name="Corre E."/>
            <person name="Pelletier E."/>
            <person name="Niang G."/>
            <person name="Scheremetjew M."/>
            <person name="Finn R."/>
            <person name="Kale V."/>
            <person name="Holt S."/>
            <person name="Cochrane G."/>
            <person name="Meng A."/>
            <person name="Brown T."/>
            <person name="Cohen L."/>
        </authorList>
    </citation>
    <scope>NUCLEOTIDE SEQUENCE</scope>
    <source>
        <strain evidence="7">SAG 36.94</strain>
    </source>
</reference>
<evidence type="ECO:0000256" key="4">
    <source>
        <dbReference type="PROSITE-ProRule" id="PRU00175"/>
    </source>
</evidence>
<evidence type="ECO:0000256" key="3">
    <source>
        <dbReference type="ARBA" id="ARBA00022833"/>
    </source>
</evidence>
<dbReference type="SMART" id="SM00184">
    <property type="entry name" value="RING"/>
    <property type="match status" value="1"/>
</dbReference>
<dbReference type="SUPFAM" id="SSF57850">
    <property type="entry name" value="RING/U-box"/>
    <property type="match status" value="1"/>
</dbReference>
<feature type="compositionally biased region" description="Basic residues" evidence="5">
    <location>
        <begin position="305"/>
        <end position="314"/>
    </location>
</feature>
<feature type="region of interest" description="Disordered" evidence="5">
    <location>
        <begin position="284"/>
        <end position="320"/>
    </location>
</feature>
<accession>A0A7S1TCZ8</accession>
<dbReference type="CDD" id="cd16454">
    <property type="entry name" value="RING-H2_PA-TM-RING"/>
    <property type="match status" value="1"/>
</dbReference>
<sequence>MSMSVDPHFAGMPWEDVEARLRLERGGWRRRGRRFANPARFQSYPAPYHAGAERTAPPTRRGDGARRMLSRAWGNVKRLTMPRMQRDVRNGDDILGGESAGLSERAAQRGGVMWGDIPFGDELNDTSSASAVEGVSLPLTEFRRNSDASNTFTDLNRPHSSQWAGQGAEGRRRSILFSYLLPDEYQRYDHVIEDYEYDDFLIPLNGNEDLPHQNDSLYAQSGQMPDAGRGESRRLVAREISASVYESQSRMGHHGGSGRVAIVRNGRLEHRTVDEIVPHFPRTSSLVRPSRHHGPSVREVSVRGGSHHHHHYPHYHTQPPGRVHHGDVWMQPLTRSIFSSRGASEGQIESLETVRLSKQDLIAPVDDDQENTCSICLLEYEENDVVRVLPCAHRYHAICVDPWLRHHEPTCPLCRQRAFDGDDTVPL</sequence>
<evidence type="ECO:0000256" key="5">
    <source>
        <dbReference type="SAM" id="MobiDB-lite"/>
    </source>
</evidence>
<dbReference type="GO" id="GO:0061630">
    <property type="term" value="F:ubiquitin protein ligase activity"/>
    <property type="evidence" value="ECO:0007669"/>
    <property type="project" value="TreeGrafter"/>
</dbReference>
<dbReference type="GO" id="GO:0005634">
    <property type="term" value="C:nucleus"/>
    <property type="evidence" value="ECO:0007669"/>
    <property type="project" value="TreeGrafter"/>
</dbReference>
<protein>
    <recommendedName>
        <fullName evidence="6">RING-type domain-containing protein</fullName>
    </recommendedName>
</protein>
<keyword evidence="2 4" id="KW-0863">Zinc-finger</keyword>
<dbReference type="EMBL" id="HBGH01004969">
    <property type="protein sequence ID" value="CAD9230668.1"/>
    <property type="molecule type" value="Transcribed_RNA"/>
</dbReference>